<keyword evidence="1" id="KW-0472">Membrane</keyword>
<reference evidence="3 4" key="1">
    <citation type="journal article" date="2021" name="Commun. Biol.">
        <title>The genome of Shorea leprosula (Dipterocarpaceae) highlights the ecological relevance of drought in aseasonal tropical rainforests.</title>
        <authorList>
            <person name="Ng K.K.S."/>
            <person name="Kobayashi M.J."/>
            <person name="Fawcett J.A."/>
            <person name="Hatakeyama M."/>
            <person name="Paape T."/>
            <person name="Ng C.H."/>
            <person name="Ang C.C."/>
            <person name="Tnah L.H."/>
            <person name="Lee C.T."/>
            <person name="Nishiyama T."/>
            <person name="Sese J."/>
            <person name="O'Brien M.J."/>
            <person name="Copetti D."/>
            <person name="Mohd Noor M.I."/>
            <person name="Ong R.C."/>
            <person name="Putra M."/>
            <person name="Sireger I.Z."/>
            <person name="Indrioko S."/>
            <person name="Kosugi Y."/>
            <person name="Izuno A."/>
            <person name="Isagi Y."/>
            <person name="Lee S.L."/>
            <person name="Shimizu K.K."/>
        </authorList>
    </citation>
    <scope>NUCLEOTIDE SEQUENCE [LARGE SCALE GENOMIC DNA]</scope>
    <source>
        <strain evidence="3">214</strain>
    </source>
</reference>
<protein>
    <recommendedName>
        <fullName evidence="2">PGG domain-containing protein</fullName>
    </recommendedName>
</protein>
<evidence type="ECO:0000259" key="2">
    <source>
        <dbReference type="Pfam" id="PF13962"/>
    </source>
</evidence>
<dbReference type="Pfam" id="PF13962">
    <property type="entry name" value="PGG"/>
    <property type="match status" value="1"/>
</dbReference>
<gene>
    <name evidence="3" type="ORF">SLEP1_g9601</name>
</gene>
<organism evidence="3 4">
    <name type="scientific">Rubroshorea leprosula</name>
    <dbReference type="NCBI Taxonomy" id="152421"/>
    <lineage>
        <taxon>Eukaryota</taxon>
        <taxon>Viridiplantae</taxon>
        <taxon>Streptophyta</taxon>
        <taxon>Embryophyta</taxon>
        <taxon>Tracheophyta</taxon>
        <taxon>Spermatophyta</taxon>
        <taxon>Magnoliopsida</taxon>
        <taxon>eudicotyledons</taxon>
        <taxon>Gunneridae</taxon>
        <taxon>Pentapetalae</taxon>
        <taxon>rosids</taxon>
        <taxon>malvids</taxon>
        <taxon>Malvales</taxon>
        <taxon>Dipterocarpaceae</taxon>
        <taxon>Rubroshorea</taxon>
    </lineage>
</organism>
<keyword evidence="1" id="KW-1133">Transmembrane helix</keyword>
<name>A0AAV5IB44_9ROSI</name>
<evidence type="ECO:0000256" key="1">
    <source>
        <dbReference type="SAM" id="Phobius"/>
    </source>
</evidence>
<dbReference type="GO" id="GO:0016020">
    <property type="term" value="C:membrane"/>
    <property type="evidence" value="ECO:0007669"/>
    <property type="project" value="TreeGrafter"/>
</dbReference>
<accession>A0AAV5IB44</accession>
<proteinExistence type="predicted"/>
<evidence type="ECO:0000313" key="3">
    <source>
        <dbReference type="EMBL" id="GKU96360.1"/>
    </source>
</evidence>
<dbReference type="PANTHER" id="PTHR24177:SF365">
    <property type="entry name" value="ANKYRIN REPEAT-CONTAINING PROTEIN NPR4-LIKE ISOFORM X1"/>
    <property type="match status" value="1"/>
</dbReference>
<feature type="transmembrane region" description="Helical" evidence="1">
    <location>
        <begin position="38"/>
        <end position="58"/>
    </location>
</feature>
<keyword evidence="4" id="KW-1185">Reference proteome</keyword>
<dbReference type="InterPro" id="IPR026961">
    <property type="entry name" value="PGG_dom"/>
</dbReference>
<keyword evidence="1" id="KW-0812">Transmembrane</keyword>
<dbReference type="AlphaFoldDB" id="A0AAV5IB44"/>
<comment type="caution">
    <text evidence="3">The sequence shown here is derived from an EMBL/GenBank/DDBJ whole genome shotgun (WGS) entry which is preliminary data.</text>
</comment>
<dbReference type="EMBL" id="BPVZ01000010">
    <property type="protein sequence ID" value="GKU96360.1"/>
    <property type="molecule type" value="Genomic_DNA"/>
</dbReference>
<dbReference type="PANTHER" id="PTHR24177">
    <property type="entry name" value="CASKIN"/>
    <property type="match status" value="1"/>
</dbReference>
<evidence type="ECO:0000313" key="4">
    <source>
        <dbReference type="Proteomes" id="UP001054252"/>
    </source>
</evidence>
<sequence>MDGVVMANEVIDEAKKKKKKSFMLKIDFEKAYDKGDPLSPFLFTIIAEGLNGLISMAIQKVQDKDYRKVFEQHPNAAKMTTKKVGWECIWFTVIWTIWLARNEKIFKQKEVDRRKLLEMVQLRAFNWIKGIGVPLSVSVEQCSLEEASIEFGNSFGRQGKLAPDSQLSHISGAALQMQRELQWFKEVESIVPPYFKECKNDFRRTPGEVFSEEHKDLQRRAEDWMKQTASSYTVVGALIITVMFAAAFTIPGVMMVAFSAAVVIMLQGQTVDNHCHGYAS</sequence>
<feature type="transmembrane region" description="Helical" evidence="1">
    <location>
        <begin position="234"/>
        <end position="266"/>
    </location>
</feature>
<feature type="domain" description="PGG" evidence="2">
    <location>
        <begin position="223"/>
        <end position="254"/>
    </location>
</feature>
<dbReference type="Proteomes" id="UP001054252">
    <property type="component" value="Unassembled WGS sequence"/>
</dbReference>